<protein>
    <submittedName>
        <fullName evidence="3 4">Uncharacterized protein</fullName>
    </submittedName>
</protein>
<dbReference type="PANTHER" id="PTHR32133">
    <property type="entry name" value="OS07G0120400 PROTEIN"/>
    <property type="match status" value="1"/>
</dbReference>
<dbReference type="PANTHER" id="PTHR32133:SF266">
    <property type="entry name" value="F-BOX DOMAIN-CONTAINING PROTEIN"/>
    <property type="match status" value="1"/>
</dbReference>
<reference evidence="4" key="3">
    <citation type="submission" date="2018-08" db="UniProtKB">
        <authorList>
            <consortium name="EnsemblPlants"/>
        </authorList>
    </citation>
    <scope>IDENTIFICATION</scope>
    <source>
        <strain evidence="4">cv. Bd21</strain>
    </source>
</reference>
<organism evidence="3">
    <name type="scientific">Brachypodium distachyon</name>
    <name type="common">Purple false brome</name>
    <name type="synonym">Trachynia distachya</name>
    <dbReference type="NCBI Taxonomy" id="15368"/>
    <lineage>
        <taxon>Eukaryota</taxon>
        <taxon>Viridiplantae</taxon>
        <taxon>Streptophyta</taxon>
        <taxon>Embryophyta</taxon>
        <taxon>Tracheophyta</taxon>
        <taxon>Spermatophyta</taxon>
        <taxon>Magnoliopsida</taxon>
        <taxon>Liliopsida</taxon>
        <taxon>Poales</taxon>
        <taxon>Poaceae</taxon>
        <taxon>BOP clade</taxon>
        <taxon>Pooideae</taxon>
        <taxon>Stipodae</taxon>
        <taxon>Brachypodieae</taxon>
        <taxon>Brachypodium</taxon>
    </lineage>
</organism>
<dbReference type="Proteomes" id="UP000008810">
    <property type="component" value="Chromosome 2"/>
</dbReference>
<dbReference type="FunCoup" id="A0A0Q3FW39">
    <property type="interactions" value="13"/>
</dbReference>
<dbReference type="Gramene" id="KQK02397">
    <property type="protein sequence ID" value="KQK02397"/>
    <property type="gene ID" value="BRADI_2g01195v3"/>
</dbReference>
<evidence type="ECO:0000259" key="1">
    <source>
        <dbReference type="Pfam" id="PF12937"/>
    </source>
</evidence>
<dbReference type="AlphaFoldDB" id="A0A0Q3FW39"/>
<proteinExistence type="predicted"/>
<evidence type="ECO:0000313" key="5">
    <source>
        <dbReference type="Proteomes" id="UP000008810"/>
    </source>
</evidence>
<dbReference type="InterPro" id="IPR001810">
    <property type="entry name" value="F-box_dom"/>
</dbReference>
<dbReference type="ExpressionAtlas" id="A0A0Q3FW39">
    <property type="expression patterns" value="baseline and differential"/>
</dbReference>
<name>A0A0Q3FW39_BRADI</name>
<dbReference type="Gene3D" id="1.20.1280.50">
    <property type="match status" value="1"/>
</dbReference>
<dbReference type="SUPFAM" id="SSF81383">
    <property type="entry name" value="F-box domain"/>
    <property type="match status" value="1"/>
</dbReference>
<evidence type="ECO:0000313" key="3">
    <source>
        <dbReference type="EMBL" id="KQK02397.2"/>
    </source>
</evidence>
<evidence type="ECO:0000259" key="2">
    <source>
        <dbReference type="Pfam" id="PF23635"/>
    </source>
</evidence>
<dbReference type="InParanoid" id="A0A0Q3FW39"/>
<gene>
    <name evidence="3" type="ORF">BRADI_2g01195v3</name>
</gene>
<dbReference type="EMBL" id="CM000881">
    <property type="protein sequence ID" value="KQK02397.2"/>
    <property type="molecule type" value="Genomic_DNA"/>
</dbReference>
<accession>A0A0Q3FW39</accession>
<dbReference type="Pfam" id="PF12937">
    <property type="entry name" value="F-box-like"/>
    <property type="match status" value="1"/>
</dbReference>
<dbReference type="Pfam" id="PF23635">
    <property type="entry name" value="Beta-prop_AT5G49610-like"/>
    <property type="match status" value="1"/>
</dbReference>
<keyword evidence="5" id="KW-1185">Reference proteome</keyword>
<dbReference type="CDD" id="cd22157">
    <property type="entry name" value="F-box_AtFBW1-like"/>
    <property type="match status" value="1"/>
</dbReference>
<sequence>MARCRGAASLPDDDDLLREILVRLPPQPSSLVRASAVCKRWRGLATDPKFLQCFRARHGKPPLLGVFRTLGELVFNPILGPPDRISPDRFSLGSCRSRHHNGVLGCRHGRVLVKCFATKEVVVCEPISGEQRRVAVPSPFKCGFFNGAVVCAAGDQGHVHGGCHSSPFKVVLVSMSREDNRPLACVYSSETGIWGNIISTAAECCLSDTGSPGTLVGNSLYWLPMRDGILEFGLDGESLSVIEGPPVTDDFSDGSRQIIQAEDGNIGLVIFSYPSIQIWQRKVNCHGVANWLVQKTVDMHNILGLPPQILLRARGMETILGYAEDTDDIFIYVDSNVYMVQLKSMQSKRLHETRYVFDYHPFVSFYTPGIANSGGCDGAVMLHHK</sequence>
<feature type="domain" description="F-box protein AT5G49610-like beta-propeller" evidence="2">
    <location>
        <begin position="103"/>
        <end position="368"/>
    </location>
</feature>
<reference evidence="3 4" key="1">
    <citation type="journal article" date="2010" name="Nature">
        <title>Genome sequencing and analysis of the model grass Brachypodium distachyon.</title>
        <authorList>
            <consortium name="International Brachypodium Initiative"/>
        </authorList>
    </citation>
    <scope>NUCLEOTIDE SEQUENCE [LARGE SCALE GENOMIC DNA]</scope>
    <source>
        <strain evidence="3 4">Bd21</strain>
    </source>
</reference>
<reference evidence="3" key="2">
    <citation type="submission" date="2017-06" db="EMBL/GenBank/DDBJ databases">
        <title>WGS assembly of Brachypodium distachyon.</title>
        <authorList>
            <consortium name="The International Brachypodium Initiative"/>
            <person name="Lucas S."/>
            <person name="Harmon-Smith M."/>
            <person name="Lail K."/>
            <person name="Tice H."/>
            <person name="Grimwood J."/>
            <person name="Bruce D."/>
            <person name="Barry K."/>
            <person name="Shu S."/>
            <person name="Lindquist E."/>
            <person name="Wang M."/>
            <person name="Pitluck S."/>
            <person name="Vogel J.P."/>
            <person name="Garvin D.F."/>
            <person name="Mockler T.C."/>
            <person name="Schmutz J."/>
            <person name="Rokhsar D."/>
            <person name="Bevan M.W."/>
        </authorList>
    </citation>
    <scope>NUCLEOTIDE SEQUENCE</scope>
    <source>
        <strain evidence="3">Bd21</strain>
    </source>
</reference>
<feature type="domain" description="F-box" evidence="1">
    <location>
        <begin position="14"/>
        <end position="48"/>
    </location>
</feature>
<dbReference type="STRING" id="15368.A0A0Q3FW39"/>
<dbReference type="InterPro" id="IPR036047">
    <property type="entry name" value="F-box-like_dom_sf"/>
</dbReference>
<evidence type="ECO:0000313" key="4">
    <source>
        <dbReference type="EnsemblPlants" id="KQK02397"/>
    </source>
</evidence>
<dbReference type="InterPro" id="IPR056594">
    <property type="entry name" value="AT5G49610-like_b-prop"/>
</dbReference>
<dbReference type="OrthoDB" id="688464at2759"/>
<dbReference type="EnsemblPlants" id="KQK02397">
    <property type="protein sequence ID" value="KQK02397"/>
    <property type="gene ID" value="BRADI_2g01195v3"/>
</dbReference>